<comment type="catalytic activity">
    <reaction evidence="7 8">
        <text>lipid IVA (E. coli) + CMP-3-deoxy-beta-D-manno-octulosonate = alpha-Kdo-(2-&gt;6)-lipid IVA (E. coli) + CMP + H(+)</text>
        <dbReference type="Rhea" id="RHEA:28066"/>
        <dbReference type="ChEBI" id="CHEBI:15378"/>
        <dbReference type="ChEBI" id="CHEBI:58603"/>
        <dbReference type="ChEBI" id="CHEBI:60364"/>
        <dbReference type="ChEBI" id="CHEBI:60377"/>
        <dbReference type="ChEBI" id="CHEBI:85987"/>
        <dbReference type="EC" id="2.4.99.12"/>
    </reaction>
</comment>
<evidence type="ECO:0000256" key="3">
    <source>
        <dbReference type="ARBA" id="ARBA00012621"/>
    </source>
</evidence>
<evidence type="ECO:0000256" key="1">
    <source>
        <dbReference type="ARBA" id="ARBA00003394"/>
    </source>
</evidence>
<feature type="domain" description="3-deoxy-D-manno-octulosonic-acid transferase N-terminal" evidence="9">
    <location>
        <begin position="43"/>
        <end position="209"/>
    </location>
</feature>
<keyword evidence="8" id="KW-1003">Cell membrane</keyword>
<dbReference type="Pfam" id="PF04413">
    <property type="entry name" value="Glycos_transf_N"/>
    <property type="match status" value="1"/>
</dbReference>
<evidence type="ECO:0000256" key="5">
    <source>
        <dbReference type="ARBA" id="ARBA00022679"/>
    </source>
</evidence>
<evidence type="ECO:0000313" key="11">
    <source>
        <dbReference type="Proteomes" id="UP000031521"/>
    </source>
</evidence>
<dbReference type="PANTHER" id="PTHR42755">
    <property type="entry name" value="3-DEOXY-MANNO-OCTULOSONATE CYTIDYLYLTRANSFERASE"/>
    <property type="match status" value="1"/>
</dbReference>
<dbReference type="AlphaFoldDB" id="A0A0B5DWL5"/>
<dbReference type="OrthoDB" id="9789797at2"/>
<comment type="similarity">
    <text evidence="8">Belongs to the glycosyltransferase group 1 family.</text>
</comment>
<dbReference type="EMBL" id="CP004393">
    <property type="protein sequence ID" value="AJE45106.1"/>
    <property type="molecule type" value="Genomic_DNA"/>
</dbReference>
<dbReference type="InterPro" id="IPR007507">
    <property type="entry name" value="Glycos_transf_N"/>
</dbReference>
<evidence type="ECO:0000256" key="8">
    <source>
        <dbReference type="RuleBase" id="RU365103"/>
    </source>
</evidence>
<dbReference type="InterPro" id="IPR039901">
    <property type="entry name" value="Kdotransferase"/>
</dbReference>
<keyword evidence="11" id="KW-1185">Reference proteome</keyword>
<dbReference type="Gene3D" id="3.40.50.2000">
    <property type="entry name" value="Glycogen Phosphorylase B"/>
    <property type="match status" value="1"/>
</dbReference>
<comment type="function">
    <text evidence="1 8">Involved in lipopolysaccharide (LPS) biosynthesis. Catalyzes the transfer of 3-deoxy-D-manno-octulosonate (Kdo) residue(s) from CMP-Kdo to lipid IV(A), the tetraacyldisaccharide-1,4'-bisphosphate precursor of lipid A.</text>
</comment>
<evidence type="ECO:0000256" key="7">
    <source>
        <dbReference type="ARBA" id="ARBA00049183"/>
    </source>
</evidence>
<dbReference type="GO" id="GO:0009244">
    <property type="term" value="P:lipopolysaccharide core region biosynthetic process"/>
    <property type="evidence" value="ECO:0007669"/>
    <property type="project" value="UniProtKB-UniRule"/>
</dbReference>
<dbReference type="GO" id="GO:0043842">
    <property type="term" value="F:Kdo transferase activity"/>
    <property type="evidence" value="ECO:0007669"/>
    <property type="project" value="UniProtKB-EC"/>
</dbReference>
<protein>
    <recommendedName>
        <fullName evidence="4 8">3-deoxy-D-manno-octulosonic acid transferase</fullName>
        <shortName evidence="8">Kdo transferase</shortName>
        <ecNumber evidence="3 8">2.4.99.12</ecNumber>
    </recommendedName>
    <alternativeName>
        <fullName evidence="6 8">Lipid IV(A) 3-deoxy-D-manno-octulosonic acid transferase</fullName>
    </alternativeName>
</protein>
<proteinExistence type="inferred from homology"/>
<sequence length="430" mass="46553">MARPLLPLFLYKSLNRRSEARLSGRLERLVAAGQLAPELRDARLAWSLPARPKGQLIWLHAATAPSVRPAMELFSRVAEDRAAVRGLVTVGSGNPVTSVDTPEDCVVGPAPEEDLAVIRRFLTHWDPDCLVWIGGRFRPLLIDAARERGVPCLSIDALKPALQLDTSTPFPGLRSAILRCFDHVFVANAEAAVPWRRAGLDPDAIDAVGFLEEGGMAPAYDEEVLERRRGEIGTRPIWFAAHVRSGEVGEVIRAHKRALRRAHRLLLVLSLADCADMPRVLEQFESANLSAALLDPETPIPEDLQVLLTHPGKRDGLWYRLAPVSFLGSSLTPSGGIDPYPAAAMGSAIIHGPHVADVAAAYDRLGKAKATRKVRDGYELGEEIDRLLAPDQAALLAAAAWNISSSGAEATDRVGAVIEEILDRREGGGT</sequence>
<keyword evidence="5 8" id="KW-0808">Transferase</keyword>
<evidence type="ECO:0000256" key="4">
    <source>
        <dbReference type="ARBA" id="ARBA00019077"/>
    </source>
</evidence>
<keyword evidence="8" id="KW-0472">Membrane</keyword>
<dbReference type="UniPathway" id="UPA00958"/>
<comment type="pathway">
    <text evidence="2 8">Bacterial outer membrane biogenesis; LPS core biosynthesis.</text>
</comment>
<dbReference type="InterPro" id="IPR038107">
    <property type="entry name" value="Glycos_transf_N_sf"/>
</dbReference>
<evidence type="ECO:0000256" key="2">
    <source>
        <dbReference type="ARBA" id="ARBA00004713"/>
    </source>
</evidence>
<dbReference type="HOGENOM" id="CLU_036146_1_2_5"/>
<dbReference type="Proteomes" id="UP000031521">
    <property type="component" value="Chromosome"/>
</dbReference>
<dbReference type="EC" id="2.4.99.12" evidence="3 8"/>
<keyword evidence="8" id="KW-0448">Lipopolysaccharide biosynthesis</keyword>
<organism evidence="10 11">
    <name type="scientific">Celeribacter indicus</name>
    <dbReference type="NCBI Taxonomy" id="1208324"/>
    <lineage>
        <taxon>Bacteria</taxon>
        <taxon>Pseudomonadati</taxon>
        <taxon>Pseudomonadota</taxon>
        <taxon>Alphaproteobacteria</taxon>
        <taxon>Rhodobacterales</taxon>
        <taxon>Roseobacteraceae</taxon>
        <taxon>Celeribacter</taxon>
    </lineage>
</organism>
<gene>
    <name evidence="10" type="ORF">P73_0391</name>
</gene>
<dbReference type="STRING" id="1208324.P73_0391"/>
<reference evidence="10 11" key="1">
    <citation type="journal article" date="2014" name="Int. J. Syst. Evol. Microbiol.">
        <title>Celeribacter indicus sp. nov., a polycyclic aromatic hydrocarbon-degrading bacterium from deep-sea sediment and reclassification of Huaishuia halophila as Celeribacter halophilus comb. nov.</title>
        <authorList>
            <person name="Lai Q."/>
            <person name="Cao J."/>
            <person name="Yuan J."/>
            <person name="Li F."/>
            <person name="Shao Z."/>
        </authorList>
    </citation>
    <scope>NUCLEOTIDE SEQUENCE [LARGE SCALE GENOMIC DNA]</scope>
    <source>
        <strain evidence="10">P73</strain>
    </source>
</reference>
<name>A0A0B5DWL5_9RHOB</name>
<dbReference type="RefSeq" id="WP_043868225.1">
    <property type="nucleotide sequence ID" value="NZ_CP004393.1"/>
</dbReference>
<dbReference type="Gene3D" id="3.40.50.11720">
    <property type="entry name" value="3-Deoxy-D-manno-octulosonic-acid transferase, N-terminal domain"/>
    <property type="match status" value="1"/>
</dbReference>
<dbReference type="GO" id="GO:0009245">
    <property type="term" value="P:lipid A biosynthetic process"/>
    <property type="evidence" value="ECO:0007669"/>
    <property type="project" value="TreeGrafter"/>
</dbReference>
<evidence type="ECO:0000256" key="6">
    <source>
        <dbReference type="ARBA" id="ARBA00031445"/>
    </source>
</evidence>
<evidence type="ECO:0000259" key="9">
    <source>
        <dbReference type="Pfam" id="PF04413"/>
    </source>
</evidence>
<accession>A0A0B5DWL5</accession>
<evidence type="ECO:0000313" key="10">
    <source>
        <dbReference type="EMBL" id="AJE45106.1"/>
    </source>
</evidence>
<dbReference type="GO" id="GO:0005886">
    <property type="term" value="C:plasma membrane"/>
    <property type="evidence" value="ECO:0007669"/>
    <property type="project" value="UniProtKB-SubCell"/>
</dbReference>
<comment type="subcellular location">
    <subcellularLocation>
        <location evidence="8">Cell membrane</location>
    </subcellularLocation>
</comment>
<dbReference type="KEGG" id="cid:P73_0391"/>
<dbReference type="PANTHER" id="PTHR42755:SF1">
    <property type="entry name" value="3-DEOXY-D-MANNO-OCTULOSONIC ACID TRANSFERASE, MITOCHONDRIAL-RELATED"/>
    <property type="match status" value="1"/>
</dbReference>